<name>A0A376DTY6_CHRCU</name>
<reference evidence="2 3" key="1">
    <citation type="submission" date="2018-06" db="EMBL/GenBank/DDBJ databases">
        <authorList>
            <consortium name="Pathogen Informatics"/>
            <person name="Doyle S."/>
        </authorList>
    </citation>
    <scope>NUCLEOTIDE SEQUENCE [LARGE SCALE GENOMIC DNA]</scope>
    <source>
        <strain evidence="2 3">NCTC13533</strain>
    </source>
</reference>
<dbReference type="EMBL" id="UFVQ01000003">
    <property type="protein sequence ID" value="STC95519.1"/>
    <property type="molecule type" value="Genomic_DNA"/>
</dbReference>
<protein>
    <submittedName>
        <fullName evidence="2">Uncharacterized protein</fullName>
    </submittedName>
</protein>
<organism evidence="2 3">
    <name type="scientific">Chryseobacterium carnipullorum</name>
    <dbReference type="NCBI Taxonomy" id="1124835"/>
    <lineage>
        <taxon>Bacteria</taxon>
        <taxon>Pseudomonadati</taxon>
        <taxon>Bacteroidota</taxon>
        <taxon>Flavobacteriia</taxon>
        <taxon>Flavobacteriales</taxon>
        <taxon>Weeksellaceae</taxon>
        <taxon>Chryseobacterium group</taxon>
        <taxon>Chryseobacterium</taxon>
    </lineage>
</organism>
<dbReference type="KEGG" id="ccau:EG346_16835"/>
<evidence type="ECO:0000313" key="4">
    <source>
        <dbReference type="Proteomes" id="UP000273270"/>
    </source>
</evidence>
<evidence type="ECO:0000313" key="2">
    <source>
        <dbReference type="EMBL" id="STC95519.1"/>
    </source>
</evidence>
<reference evidence="4" key="2">
    <citation type="submission" date="2018-11" db="EMBL/GenBank/DDBJ databases">
        <title>Proposal to divide the Flavobacteriaceae and reorganize its genera based on Amino Acid Identity values calculated from whole genome sequences.</title>
        <authorList>
            <person name="Nicholson A.C."/>
            <person name="Gulvik C.A."/>
            <person name="Whitney A.M."/>
            <person name="Humrighouse B.W."/>
            <person name="Bell M."/>
            <person name="Holmes B."/>
            <person name="Steigerwalt A.G."/>
            <person name="Villarma A."/>
            <person name="Sheth M."/>
            <person name="Batra D."/>
            <person name="Pryor J."/>
            <person name="Bernardet J.-F."/>
            <person name="Hugo C."/>
            <person name="Kampfer P."/>
            <person name="Newman J."/>
            <person name="McQuiston J.R."/>
        </authorList>
    </citation>
    <scope>NUCLEOTIDE SEQUENCE [LARGE SCALE GENOMIC DNA]</scope>
    <source>
        <strain evidence="4">G0188</strain>
    </source>
</reference>
<accession>A0A376DTY6</accession>
<reference evidence="1" key="3">
    <citation type="submission" date="2018-11" db="EMBL/GenBank/DDBJ databases">
        <title>Proposal to divide the Flavobacteriaceae and reorganize its genera based on Amino Acid Identity values calculated from whole genome sequences.</title>
        <authorList>
            <person name="Nicholson A.C."/>
            <person name="Gulvik C.A."/>
            <person name="Whitney A.M."/>
            <person name="Humrighouse B.W."/>
            <person name="Bell M."/>
            <person name="Holmes B."/>
            <person name="Steigerwalt A."/>
            <person name="Villarma A."/>
            <person name="Sheth M."/>
            <person name="Batra D."/>
            <person name="Pryor J."/>
            <person name="Bernardet J.-F."/>
            <person name="Hugo C."/>
            <person name="Kampfer P."/>
            <person name="Newman J."/>
            <person name="Mcquiston J.R."/>
        </authorList>
    </citation>
    <scope>NUCLEOTIDE SEQUENCE [LARGE SCALE GENOMIC DNA]</scope>
    <source>
        <strain evidence="1">G0188</strain>
    </source>
</reference>
<gene>
    <name evidence="1" type="ORF">EG346_16835</name>
    <name evidence="2" type="ORF">NCTC13533_01910</name>
</gene>
<proteinExistence type="predicted"/>
<evidence type="ECO:0000313" key="1">
    <source>
        <dbReference type="EMBL" id="AZA49742.1"/>
    </source>
</evidence>
<evidence type="ECO:0000313" key="3">
    <source>
        <dbReference type="Proteomes" id="UP000255224"/>
    </source>
</evidence>
<dbReference type="Proteomes" id="UP000273270">
    <property type="component" value="Chromosome"/>
</dbReference>
<accession>A0A3G6N9J3</accession>
<dbReference type="Proteomes" id="UP000255224">
    <property type="component" value="Unassembled WGS sequence"/>
</dbReference>
<dbReference type="AlphaFoldDB" id="A0A376DTY6"/>
<dbReference type="EMBL" id="CP033920">
    <property type="protein sequence ID" value="AZA49742.1"/>
    <property type="molecule type" value="Genomic_DNA"/>
</dbReference>
<sequence>MNDNTTLSQFIKNCKAVRFEQRIQHTGRFSHTRSCGCNYYVYVCPITFEVFNPYTKKHEGRGYKSFFSSISADHAKEQAYNYIIEQKSSTLTQN</sequence>
<keyword evidence="4" id="KW-1185">Reference proteome</keyword>